<proteinExistence type="predicted"/>
<dbReference type="SUPFAM" id="SSF48452">
    <property type="entry name" value="TPR-like"/>
    <property type="match status" value="1"/>
</dbReference>
<organism evidence="1">
    <name type="scientific">marine metagenome</name>
    <dbReference type="NCBI Taxonomy" id="408172"/>
    <lineage>
        <taxon>unclassified sequences</taxon>
        <taxon>metagenomes</taxon>
        <taxon>ecological metagenomes</taxon>
    </lineage>
</organism>
<dbReference type="EMBL" id="UINC01071953">
    <property type="protein sequence ID" value="SVC07249.1"/>
    <property type="molecule type" value="Genomic_DNA"/>
</dbReference>
<accession>A0A382J6K1</accession>
<evidence type="ECO:0000313" key="1">
    <source>
        <dbReference type="EMBL" id="SVC07249.1"/>
    </source>
</evidence>
<sequence length="298" mass="34799">MFKNFIKFLIGIFCIISSGTSASTSSSYLIANTAIKFFDFEEAYLHFQSSDSNFSESDLHNKLLTLVHLNLLSNAAEVAKKILKKNNLNQEAWIVYLTYAKINNNTDAFDEYRKKIKKSEMPLLNYIFFNESDLIKKNEIIARSIFEVVQASFTDDDSQLSYNFLLFYLSIANLFDANFNEAYYYSAQIYQILQNYYKAENLYNKVHVNHNLYVDSQKNIAINKSKLGFFKVGEQQLIKLIDDYSNADNLLVALADLYRLEKKYDEATTYYSKIINLQDSSFSELWRLLYLRGICFER</sequence>
<dbReference type="Gene3D" id="1.25.40.10">
    <property type="entry name" value="Tetratricopeptide repeat domain"/>
    <property type="match status" value="1"/>
</dbReference>
<dbReference type="AlphaFoldDB" id="A0A382J6K1"/>
<gene>
    <name evidence="1" type="ORF">METZ01_LOCUS260103</name>
</gene>
<protein>
    <submittedName>
        <fullName evidence="1">Uncharacterized protein</fullName>
    </submittedName>
</protein>
<dbReference type="PROSITE" id="PS50005">
    <property type="entry name" value="TPR"/>
    <property type="match status" value="1"/>
</dbReference>
<dbReference type="InterPro" id="IPR019734">
    <property type="entry name" value="TPR_rpt"/>
</dbReference>
<reference evidence="1" key="1">
    <citation type="submission" date="2018-05" db="EMBL/GenBank/DDBJ databases">
        <authorList>
            <person name="Lanie J.A."/>
            <person name="Ng W.-L."/>
            <person name="Kazmierczak K.M."/>
            <person name="Andrzejewski T.M."/>
            <person name="Davidsen T.M."/>
            <person name="Wayne K.J."/>
            <person name="Tettelin H."/>
            <person name="Glass J.I."/>
            <person name="Rusch D."/>
            <person name="Podicherti R."/>
            <person name="Tsui H.-C.T."/>
            <person name="Winkler M.E."/>
        </authorList>
    </citation>
    <scope>NUCLEOTIDE SEQUENCE</scope>
</reference>
<dbReference type="InterPro" id="IPR011990">
    <property type="entry name" value="TPR-like_helical_dom_sf"/>
</dbReference>
<feature type="non-terminal residue" evidence="1">
    <location>
        <position position="298"/>
    </location>
</feature>
<name>A0A382J6K1_9ZZZZ</name>